<comment type="caution">
    <text evidence="3">The sequence shown here is derived from an EMBL/GenBank/DDBJ whole genome shotgun (WGS) entry which is preliminary data.</text>
</comment>
<dbReference type="PANTHER" id="PTHR43523">
    <property type="entry name" value="GLUCOSE-1-PHOSPHATE ADENYLYLTRANSFERASE-RELATED"/>
    <property type="match status" value="1"/>
</dbReference>
<dbReference type="SUPFAM" id="SSF53448">
    <property type="entry name" value="Nucleotide-diphospho-sugar transferases"/>
    <property type="match status" value="1"/>
</dbReference>
<evidence type="ECO:0000256" key="1">
    <source>
        <dbReference type="ARBA" id="ARBA00010443"/>
    </source>
</evidence>
<dbReference type="InterPro" id="IPR011831">
    <property type="entry name" value="ADP-Glc_PPase"/>
</dbReference>
<evidence type="ECO:0000313" key="3">
    <source>
        <dbReference type="EMBL" id="EPC67106.1"/>
    </source>
</evidence>
<dbReference type="EMBL" id="ANJZ01000072">
    <property type="protein sequence ID" value="EPC67106.1"/>
    <property type="molecule type" value="Genomic_DNA"/>
</dbReference>
<protein>
    <submittedName>
        <fullName evidence="3">Glucose-1-phosphate adenylyltransferase regulatory subunit</fullName>
    </submittedName>
</protein>
<gene>
    <name evidence="3" type="ORF">Lpp14_02586</name>
</gene>
<dbReference type="GO" id="GO:0008878">
    <property type="term" value="F:glucose-1-phosphate adenylyltransferase activity"/>
    <property type="evidence" value="ECO:0007669"/>
    <property type="project" value="InterPro"/>
</dbReference>
<keyword evidence="3" id="KW-0548">Nucleotidyltransferase</keyword>
<name>A0A829H0R5_LACPA</name>
<dbReference type="InterPro" id="IPR005835">
    <property type="entry name" value="NTP_transferase_dom"/>
</dbReference>
<dbReference type="Gene3D" id="3.90.550.10">
    <property type="entry name" value="Spore Coat Polysaccharide Biosynthesis Protein SpsA, Chain A"/>
    <property type="match status" value="1"/>
</dbReference>
<organism evidence="3 4">
    <name type="scientific">Lacticaseibacillus paracasei subsp. paracasei Lpp14</name>
    <dbReference type="NCBI Taxonomy" id="1256204"/>
    <lineage>
        <taxon>Bacteria</taxon>
        <taxon>Bacillati</taxon>
        <taxon>Bacillota</taxon>
        <taxon>Bacilli</taxon>
        <taxon>Lactobacillales</taxon>
        <taxon>Lactobacillaceae</taxon>
        <taxon>Lacticaseibacillus</taxon>
    </lineage>
</organism>
<dbReference type="Proteomes" id="UP000014264">
    <property type="component" value="Unassembled WGS sequence"/>
</dbReference>
<dbReference type="GO" id="GO:0005978">
    <property type="term" value="P:glycogen biosynthetic process"/>
    <property type="evidence" value="ECO:0007669"/>
    <property type="project" value="InterPro"/>
</dbReference>
<dbReference type="Pfam" id="PF00483">
    <property type="entry name" value="NTP_transferase"/>
    <property type="match status" value="1"/>
</dbReference>
<dbReference type="AlphaFoldDB" id="A0A829H0R5"/>
<accession>A0A829H0R5</accession>
<dbReference type="PANTHER" id="PTHR43523:SF6">
    <property type="entry name" value="GLYCOGEN BIOSYNTHESIS PROTEIN GLGD"/>
    <property type="match status" value="1"/>
</dbReference>
<feature type="domain" description="Nucleotidyl transferase" evidence="2">
    <location>
        <begin position="19"/>
        <end position="156"/>
    </location>
</feature>
<dbReference type="InterPro" id="IPR029044">
    <property type="entry name" value="Nucleotide-diphossugar_trans"/>
</dbReference>
<comment type="similarity">
    <text evidence="1">Belongs to the bacterial/plant glucose-1-phosphate adenylyltransferase family.</text>
</comment>
<proteinExistence type="inferred from homology"/>
<feature type="non-terminal residue" evidence="3">
    <location>
        <position position="243"/>
    </location>
</feature>
<sequence>MRKGDLAAIIDLNEPDDQIQPLTAARPIGTLPFAGRYRLIDFPLSSLDHANVRSVAIFLPKSGRSVTDHIRSGSTWNMDQITGGIFTYPYMAGRDYEDPKLRARYFDDYLQFLRKSSAQYTIIMGTQIVANVDVDAIVAYHQAGESPVTAVYKNLPEEAMKPEDLTLDMTELGTASSVVPASENRGHLKEGKIPAFMDIYLIGTIDLIDLLTDASEAPTFKRLPQILREAVLENNANAFEYTG</sequence>
<reference evidence="3 4" key="1">
    <citation type="journal article" date="2013" name="PLoS ONE">
        <title>Lactobacillus paracasei comparative genomics: towards species pan-genome definition and exploitation of diversity.</title>
        <authorList>
            <person name="Smokvina T."/>
            <person name="Wels M."/>
            <person name="Polka J."/>
            <person name="Chervaux C."/>
            <person name="Brisse S."/>
            <person name="Boekhorst J."/>
            <person name="van Hylckama Vlieg J.E."/>
            <person name="Siezen R.J."/>
        </authorList>
    </citation>
    <scope>NUCLEOTIDE SEQUENCE [LARGE SCALE GENOMIC DNA]</scope>
    <source>
        <strain evidence="3 4">Lpp14</strain>
    </source>
</reference>
<evidence type="ECO:0000259" key="2">
    <source>
        <dbReference type="Pfam" id="PF00483"/>
    </source>
</evidence>
<keyword evidence="3" id="KW-0808">Transferase</keyword>
<evidence type="ECO:0000313" key="4">
    <source>
        <dbReference type="Proteomes" id="UP000014264"/>
    </source>
</evidence>